<reference evidence="7" key="1">
    <citation type="submission" date="2015-01" db="EMBL/GenBank/DDBJ databases">
        <title>The Genome Sequence of Cladophialophora bantiana CBS 173.52.</title>
        <authorList>
            <consortium name="The Broad Institute Genomics Platform"/>
            <person name="Cuomo C."/>
            <person name="de Hoog S."/>
            <person name="Gorbushina A."/>
            <person name="Stielow B."/>
            <person name="Teixiera M."/>
            <person name="Abouelleil A."/>
            <person name="Chapman S.B."/>
            <person name="Priest M."/>
            <person name="Young S.K."/>
            <person name="Wortman J."/>
            <person name="Nusbaum C."/>
            <person name="Birren B."/>
        </authorList>
    </citation>
    <scope>NUCLEOTIDE SEQUENCE [LARGE SCALE GENOMIC DNA]</scope>
    <source>
        <strain evidence="7">CBS 173.52</strain>
    </source>
</reference>
<dbReference type="AlphaFoldDB" id="A0A0D2G7Q6"/>
<name>A0A0D2G7Q6_CLAB1</name>
<accession>A0A0D2G7Q6</accession>
<dbReference type="GO" id="GO:0000981">
    <property type="term" value="F:DNA-binding transcription factor activity, RNA polymerase II-specific"/>
    <property type="evidence" value="ECO:0007669"/>
    <property type="project" value="TreeGrafter"/>
</dbReference>
<dbReference type="OrthoDB" id="4136341at2759"/>
<dbReference type="GO" id="GO:0005634">
    <property type="term" value="C:nucleus"/>
    <property type="evidence" value="ECO:0007669"/>
    <property type="project" value="TreeGrafter"/>
</dbReference>
<dbReference type="GO" id="GO:0008270">
    <property type="term" value="F:zinc ion binding"/>
    <property type="evidence" value="ECO:0007669"/>
    <property type="project" value="InterPro"/>
</dbReference>
<dbReference type="PANTHER" id="PTHR47424:SF15">
    <property type="entry name" value="ZN(II)2CYS6 TRANSCRIPTION FACTOR (EUROFUNG)"/>
    <property type="match status" value="1"/>
</dbReference>
<dbReference type="SMART" id="SM00906">
    <property type="entry name" value="Fungal_trans"/>
    <property type="match status" value="1"/>
</dbReference>
<evidence type="ECO:0000256" key="3">
    <source>
        <dbReference type="ARBA" id="ARBA00023242"/>
    </source>
</evidence>
<dbReference type="Pfam" id="PF04082">
    <property type="entry name" value="Fungal_trans"/>
    <property type="match status" value="1"/>
</dbReference>
<keyword evidence="5" id="KW-1133">Transmembrane helix</keyword>
<feature type="domain" description="Xylanolytic transcriptional activator regulatory" evidence="6">
    <location>
        <begin position="318"/>
        <end position="387"/>
    </location>
</feature>
<keyword evidence="8" id="KW-1185">Reference proteome</keyword>
<feature type="transmembrane region" description="Helical" evidence="5">
    <location>
        <begin position="528"/>
        <end position="548"/>
    </location>
</feature>
<dbReference type="GO" id="GO:0000435">
    <property type="term" value="P:positive regulation of transcription from RNA polymerase II promoter by galactose"/>
    <property type="evidence" value="ECO:0007669"/>
    <property type="project" value="TreeGrafter"/>
</dbReference>
<evidence type="ECO:0000256" key="5">
    <source>
        <dbReference type="SAM" id="Phobius"/>
    </source>
</evidence>
<proteinExistence type="predicted"/>
<gene>
    <name evidence="7" type="ORF">Z519_04649</name>
</gene>
<organism evidence="7 8">
    <name type="scientific">Cladophialophora bantiana (strain ATCC 10958 / CBS 173.52 / CDC B-1940 / NIH 8579)</name>
    <name type="common">Xylohypha bantiana</name>
    <dbReference type="NCBI Taxonomy" id="1442370"/>
    <lineage>
        <taxon>Eukaryota</taxon>
        <taxon>Fungi</taxon>
        <taxon>Dikarya</taxon>
        <taxon>Ascomycota</taxon>
        <taxon>Pezizomycotina</taxon>
        <taxon>Eurotiomycetes</taxon>
        <taxon>Chaetothyriomycetidae</taxon>
        <taxon>Chaetothyriales</taxon>
        <taxon>Herpotrichiellaceae</taxon>
        <taxon>Cladophialophora</taxon>
    </lineage>
</organism>
<dbReference type="InterPro" id="IPR051127">
    <property type="entry name" value="Fungal_SecMet_Regulators"/>
</dbReference>
<evidence type="ECO:0000313" key="8">
    <source>
        <dbReference type="Proteomes" id="UP000053789"/>
    </source>
</evidence>
<sequence length="725" mass="80383">MSGTLYNQIANGPSPIGQVSNVGTPRLSGVNTHTSGTEFYGGSSNLAFLARLFSKARKRVSMLSRGVVPTGVANSTSFAHDTTSSELRHLNDNRSSLVDLMYSIDYHSPVDRATRATTGAASTPNAAATTPSIRTSHSSPGFPLAAESSLHIPPPRLSATYRSPTGPAHEPLRRNFEIVVEKTFIEAYFNNKHYIHPLLVETSFRERCARIIWADQSPPPNPGRQSHFLALYYAVVALGAINSSVEQATCLPRFYRVRNGEDVPAPPTKRSTLEWASHYFGQAKQALGDTMDISSLETCQTLFLMTVFCQNALKPHACYMYSGHAVRTAIAIGLANNARKTCTEEGKRTWWCIYSHEIEMCCSSGRLDSLMPPEMYSLPMPKWTVSNSPDNESHETAIIPVMVDLSRILKRVSMDVYCNANGRSTGELSQLSLELNEALAAWKANLPAFLNLDVQLLNDPPWAYKQKLVLKMRFFYTHILINRPFLVASHPSHLGLAFPQHIDICLDAARKMIQLIHNAFINRMYLRTWWYCTTYTLYASMIVLYLILVDCYPTTVSVDELIGDVEKSLEIFDAMKQVVVAQRCAELTKEMLTVVKKHQQEKPQQRQSNPTGEQNLTPPTLHVAPNASLGDTNDLWNDNYLATILNHSLPGWVSQTEALAHLYDPSVLEDFALSGGDNISSIDNAMTAFPAESSDDIEQTGPTWGIFEPFEKGAGVAGNEAVGWI</sequence>
<dbReference type="InterPro" id="IPR007219">
    <property type="entry name" value="XnlR_reg_dom"/>
</dbReference>
<dbReference type="RefSeq" id="XP_016621341.1">
    <property type="nucleotide sequence ID" value="XM_016762394.1"/>
</dbReference>
<dbReference type="GO" id="GO:0000978">
    <property type="term" value="F:RNA polymerase II cis-regulatory region sequence-specific DNA binding"/>
    <property type="evidence" value="ECO:0007669"/>
    <property type="project" value="TreeGrafter"/>
</dbReference>
<keyword evidence="2" id="KW-0804">Transcription</keyword>
<dbReference type="Proteomes" id="UP000053789">
    <property type="component" value="Unassembled WGS sequence"/>
</dbReference>
<feature type="region of interest" description="Disordered" evidence="4">
    <location>
        <begin position="115"/>
        <end position="168"/>
    </location>
</feature>
<dbReference type="VEuPathDB" id="FungiDB:Z519_04649"/>
<dbReference type="CDD" id="cd12148">
    <property type="entry name" value="fungal_TF_MHR"/>
    <property type="match status" value="1"/>
</dbReference>
<dbReference type="GeneID" id="27697577"/>
<keyword evidence="3" id="KW-0539">Nucleus</keyword>
<evidence type="ECO:0000259" key="6">
    <source>
        <dbReference type="SMART" id="SM00906"/>
    </source>
</evidence>
<dbReference type="HOGENOM" id="CLU_008137_0_0_1"/>
<evidence type="ECO:0000256" key="2">
    <source>
        <dbReference type="ARBA" id="ARBA00023163"/>
    </source>
</evidence>
<evidence type="ECO:0000313" key="7">
    <source>
        <dbReference type="EMBL" id="KIW94672.1"/>
    </source>
</evidence>
<feature type="region of interest" description="Disordered" evidence="4">
    <location>
        <begin position="597"/>
        <end position="628"/>
    </location>
</feature>
<feature type="compositionally biased region" description="Low complexity" evidence="4">
    <location>
        <begin position="115"/>
        <end position="130"/>
    </location>
</feature>
<evidence type="ECO:0000256" key="1">
    <source>
        <dbReference type="ARBA" id="ARBA00023015"/>
    </source>
</evidence>
<keyword evidence="5" id="KW-0812">Transmembrane</keyword>
<keyword evidence="5" id="KW-0472">Membrane</keyword>
<evidence type="ECO:0000256" key="4">
    <source>
        <dbReference type="SAM" id="MobiDB-lite"/>
    </source>
</evidence>
<feature type="compositionally biased region" description="Polar residues" evidence="4">
    <location>
        <begin position="605"/>
        <end position="618"/>
    </location>
</feature>
<dbReference type="EMBL" id="KN846985">
    <property type="protein sequence ID" value="KIW94672.1"/>
    <property type="molecule type" value="Genomic_DNA"/>
</dbReference>
<keyword evidence="1" id="KW-0805">Transcription regulation</keyword>
<dbReference type="PANTHER" id="PTHR47424">
    <property type="entry name" value="REGULATORY PROTEIN GAL4"/>
    <property type="match status" value="1"/>
</dbReference>
<dbReference type="GO" id="GO:0006351">
    <property type="term" value="P:DNA-templated transcription"/>
    <property type="evidence" value="ECO:0007669"/>
    <property type="project" value="InterPro"/>
</dbReference>
<protein>
    <recommendedName>
        <fullName evidence="6">Xylanolytic transcriptional activator regulatory domain-containing protein</fullName>
    </recommendedName>
</protein>